<dbReference type="OrthoDB" id="7459479at2759"/>
<sequence>MEETNDAVLTTLAALHKAYEGHTQRVNTETDASAVDAEPLHVRVRGHFVRKRKLSKGLIFGDVVLADGELLEVMIRARPGGLAIDQIKQINWDVHLGDIVVINGILSCKESTHLLLALMEVHVEEYWSEAHPGEFFDHTQFATMTAQELWSANHPGEFFGQKAFASVSISGGEDPQVTAAKAPSAAPRGSVALAPNSQANAPHKYTNIVQINGLNACKYYFSGAYGANCLRGEQCHFWHGKPEDYEQNRQIWLTKRQEQRRAVSHIEGDEHDPEEKWLKAQRARIFCDWLVEKLGEEQLGQGTGVIDVAGGKGEIPIQLWNIRGIRTTLIDPRPMKLNKKNRKIVASKDNGRGKCDQLLCYLTNETFQANLDLFANCSLLVGMHPDEATEIIVDIALKYKKPFAIVPCCVMSRLFPDRRCRDGTPVATYDTLVQYLREKDPRIQSGFLSFTGRNQVLYLFDFEQSTN</sequence>
<reference evidence="3" key="1">
    <citation type="submission" date="2019-03" db="EMBL/GenBank/DDBJ databases">
        <title>Long read genome sequence of the mycoparasitic Pythium oligandrum ATCC 38472 isolated from sugarbeet rhizosphere.</title>
        <authorList>
            <person name="Gaulin E."/>
        </authorList>
    </citation>
    <scope>NUCLEOTIDE SEQUENCE</scope>
    <source>
        <strain evidence="3">ATCC 38472_TT</strain>
    </source>
</reference>
<dbReference type="GO" id="GO:0008270">
    <property type="term" value="F:zinc ion binding"/>
    <property type="evidence" value="ECO:0007669"/>
    <property type="project" value="UniProtKB-KW"/>
</dbReference>
<feature type="domain" description="C3H1-type" evidence="2">
    <location>
        <begin position="211"/>
        <end position="242"/>
    </location>
</feature>
<dbReference type="PANTHER" id="PTHR36971">
    <property type="entry name" value="UNNAMED PRODUCT"/>
    <property type="match status" value="1"/>
</dbReference>
<feature type="zinc finger region" description="C3H1-type" evidence="1">
    <location>
        <begin position="211"/>
        <end position="242"/>
    </location>
</feature>
<comment type="caution">
    <text evidence="3">The sequence shown here is derived from an EMBL/GenBank/DDBJ whole genome shotgun (WGS) entry which is preliminary data.</text>
</comment>
<keyword evidence="1" id="KW-0863">Zinc-finger</keyword>
<name>A0A8K1CMF0_PYTOL</name>
<dbReference type="PROSITE" id="PS50103">
    <property type="entry name" value="ZF_C3H1"/>
    <property type="match status" value="1"/>
</dbReference>
<evidence type="ECO:0000259" key="2">
    <source>
        <dbReference type="PROSITE" id="PS50103"/>
    </source>
</evidence>
<keyword evidence="1" id="KW-0862">Zinc</keyword>
<dbReference type="InterPro" id="IPR012340">
    <property type="entry name" value="NA-bd_OB-fold"/>
</dbReference>
<dbReference type="Proteomes" id="UP000794436">
    <property type="component" value="Unassembled WGS sequence"/>
</dbReference>
<evidence type="ECO:0000313" key="4">
    <source>
        <dbReference type="Proteomes" id="UP000794436"/>
    </source>
</evidence>
<gene>
    <name evidence="3" type="ORF">Poli38472_003982</name>
</gene>
<dbReference type="Gene3D" id="2.40.50.140">
    <property type="entry name" value="Nucleic acid-binding proteins"/>
    <property type="match status" value="1"/>
</dbReference>
<proteinExistence type="predicted"/>
<organism evidence="3 4">
    <name type="scientific">Pythium oligandrum</name>
    <name type="common">Mycoparasitic fungus</name>
    <dbReference type="NCBI Taxonomy" id="41045"/>
    <lineage>
        <taxon>Eukaryota</taxon>
        <taxon>Sar</taxon>
        <taxon>Stramenopiles</taxon>
        <taxon>Oomycota</taxon>
        <taxon>Peronosporomycetes</taxon>
        <taxon>Pythiales</taxon>
        <taxon>Pythiaceae</taxon>
        <taxon>Pythium</taxon>
    </lineage>
</organism>
<accession>A0A8K1CMF0</accession>
<evidence type="ECO:0000256" key="1">
    <source>
        <dbReference type="PROSITE-ProRule" id="PRU00723"/>
    </source>
</evidence>
<keyword evidence="1" id="KW-0479">Metal-binding</keyword>
<evidence type="ECO:0000313" key="3">
    <source>
        <dbReference type="EMBL" id="TMW66217.1"/>
    </source>
</evidence>
<dbReference type="InterPro" id="IPR000571">
    <property type="entry name" value="Znf_CCCH"/>
</dbReference>
<protein>
    <recommendedName>
        <fullName evidence="2">C3H1-type domain-containing protein</fullName>
    </recommendedName>
</protein>
<dbReference type="EMBL" id="SPLM01000036">
    <property type="protein sequence ID" value="TMW66217.1"/>
    <property type="molecule type" value="Genomic_DNA"/>
</dbReference>
<keyword evidence="4" id="KW-1185">Reference proteome</keyword>
<dbReference type="PANTHER" id="PTHR36971:SF3">
    <property type="entry name" value="C3H1-TYPE DOMAIN-CONTAINING PROTEIN"/>
    <property type="match status" value="1"/>
</dbReference>
<dbReference type="AlphaFoldDB" id="A0A8K1CMF0"/>